<dbReference type="EMBL" id="JANQDX010000001">
    <property type="protein sequence ID" value="KAL0928531.1"/>
    <property type="molecule type" value="Genomic_DNA"/>
</dbReference>
<proteinExistence type="predicted"/>
<protein>
    <submittedName>
        <fullName evidence="1">Uncharacterized protein</fullName>
    </submittedName>
</protein>
<dbReference type="Proteomes" id="UP001552299">
    <property type="component" value="Unassembled WGS sequence"/>
</dbReference>
<evidence type="ECO:0000313" key="2">
    <source>
        <dbReference type="Proteomes" id="UP001552299"/>
    </source>
</evidence>
<accession>A0ABD0VU82</accession>
<evidence type="ECO:0000313" key="1">
    <source>
        <dbReference type="EMBL" id="KAL0928531.1"/>
    </source>
</evidence>
<organism evidence="1 2">
    <name type="scientific">Dendrobium thyrsiflorum</name>
    <name type="common">Pinecone-like raceme dendrobium</name>
    <name type="synonym">Orchid</name>
    <dbReference type="NCBI Taxonomy" id="117978"/>
    <lineage>
        <taxon>Eukaryota</taxon>
        <taxon>Viridiplantae</taxon>
        <taxon>Streptophyta</taxon>
        <taxon>Embryophyta</taxon>
        <taxon>Tracheophyta</taxon>
        <taxon>Spermatophyta</taxon>
        <taxon>Magnoliopsida</taxon>
        <taxon>Liliopsida</taxon>
        <taxon>Asparagales</taxon>
        <taxon>Orchidaceae</taxon>
        <taxon>Epidendroideae</taxon>
        <taxon>Malaxideae</taxon>
        <taxon>Dendrobiinae</taxon>
        <taxon>Dendrobium</taxon>
    </lineage>
</organism>
<dbReference type="AlphaFoldDB" id="A0ABD0VU82"/>
<name>A0ABD0VU82_DENTH</name>
<comment type="caution">
    <text evidence="1">The sequence shown here is derived from an EMBL/GenBank/DDBJ whole genome shotgun (WGS) entry which is preliminary data.</text>
</comment>
<reference evidence="1 2" key="1">
    <citation type="journal article" date="2024" name="Plant Biotechnol. J.">
        <title>Dendrobium thyrsiflorum genome and its molecular insights into genes involved in important horticultural traits.</title>
        <authorList>
            <person name="Chen B."/>
            <person name="Wang J.Y."/>
            <person name="Zheng P.J."/>
            <person name="Li K.L."/>
            <person name="Liang Y.M."/>
            <person name="Chen X.F."/>
            <person name="Zhang C."/>
            <person name="Zhao X."/>
            <person name="He X."/>
            <person name="Zhang G.Q."/>
            <person name="Liu Z.J."/>
            <person name="Xu Q."/>
        </authorList>
    </citation>
    <scope>NUCLEOTIDE SEQUENCE [LARGE SCALE GENOMIC DNA]</scope>
    <source>
        <strain evidence="1">GZMU011</strain>
    </source>
</reference>
<keyword evidence="2" id="KW-1185">Reference proteome</keyword>
<gene>
    <name evidence="1" type="ORF">M5K25_000419</name>
</gene>
<sequence>MDLTLLRGLKFGLNGGKRIFFAFGLKEEGDLHLKLVRAFDLKRDRRQIVLNRSEGVETIFGEEEEAY</sequence>